<dbReference type="GO" id="GO:0006355">
    <property type="term" value="P:regulation of DNA-templated transcription"/>
    <property type="evidence" value="ECO:0007669"/>
    <property type="project" value="InterPro"/>
</dbReference>
<dbReference type="AlphaFoldDB" id="A0A5N6QJL1"/>
<dbReference type="PANTHER" id="PTHR35133:SF1">
    <property type="entry name" value="PROTEIN EFFECTOR OF TRANSCRIPTION 2-RELATED"/>
    <property type="match status" value="1"/>
</dbReference>
<keyword evidence="2" id="KW-1185">Reference proteome</keyword>
<protein>
    <recommendedName>
        <fullName evidence="3">GIY-YIG domain-containing protein</fullName>
    </recommendedName>
</protein>
<dbReference type="Proteomes" id="UP000327013">
    <property type="component" value="Chromosome 1"/>
</dbReference>
<dbReference type="InterPro" id="IPR038909">
    <property type="entry name" value="Effector_transcript"/>
</dbReference>
<organism evidence="1 2">
    <name type="scientific">Carpinus fangiana</name>
    <dbReference type="NCBI Taxonomy" id="176857"/>
    <lineage>
        <taxon>Eukaryota</taxon>
        <taxon>Viridiplantae</taxon>
        <taxon>Streptophyta</taxon>
        <taxon>Embryophyta</taxon>
        <taxon>Tracheophyta</taxon>
        <taxon>Spermatophyta</taxon>
        <taxon>Magnoliopsida</taxon>
        <taxon>eudicotyledons</taxon>
        <taxon>Gunneridae</taxon>
        <taxon>Pentapetalae</taxon>
        <taxon>rosids</taxon>
        <taxon>fabids</taxon>
        <taxon>Fagales</taxon>
        <taxon>Betulaceae</taxon>
        <taxon>Carpinus</taxon>
    </lineage>
</organism>
<dbReference type="OrthoDB" id="1922121at2759"/>
<dbReference type="GO" id="GO:0003677">
    <property type="term" value="F:DNA binding"/>
    <property type="evidence" value="ECO:0007669"/>
    <property type="project" value="InterPro"/>
</dbReference>
<evidence type="ECO:0000313" key="2">
    <source>
        <dbReference type="Proteomes" id="UP000327013"/>
    </source>
</evidence>
<dbReference type="EMBL" id="CM017321">
    <property type="protein sequence ID" value="KAE7998574.1"/>
    <property type="molecule type" value="Genomic_DNA"/>
</dbReference>
<reference evidence="1 2" key="1">
    <citation type="submission" date="2019-06" db="EMBL/GenBank/DDBJ databases">
        <title>A chromosomal-level reference genome of Carpinus fangiana (Coryloideae, Betulaceae).</title>
        <authorList>
            <person name="Yang X."/>
            <person name="Wang Z."/>
            <person name="Zhang L."/>
            <person name="Hao G."/>
            <person name="Liu J."/>
            <person name="Yang Y."/>
        </authorList>
    </citation>
    <scope>NUCLEOTIDE SEQUENCE [LARGE SCALE GENOMIC DNA]</scope>
    <source>
        <strain evidence="1">Cfa_2016G</strain>
        <tissue evidence="1">Leaf</tissue>
    </source>
</reference>
<name>A0A5N6QJL1_9ROSI</name>
<evidence type="ECO:0008006" key="3">
    <source>
        <dbReference type="Google" id="ProtNLM"/>
    </source>
</evidence>
<evidence type="ECO:0000313" key="1">
    <source>
        <dbReference type="EMBL" id="KAE7998574.1"/>
    </source>
</evidence>
<sequence length="544" mass="60558">MVTTDLSVAALRLKREDCKRTKHDFVFSKWQILVGPSDWEDYLLGKEGATRYRVQNLPKSSGPGLYELGIAVSRTGLGREISKLDPDRVIVTYLGQADNVKTRLQQYGRTGAHLGNRCFNGCPNDSKSVCLQKEPGLFEEIFSNGYPIVFRWVPKESKRDAEKTEAQLLNRFDYAWNSSNNGARRQYDILLKLKKDATNTIQFSNIVRKLMPFDQKQVGIRIKASTCADEESYKFLSGVFKFSRLQPRLVLDRSGVTEDNSSFCGVVLSDGSVCRRPPVARRKRCAEHKGMRITGFIPTLVTEGKSESTIGSDITNLDDREGYSHNDTAKCPLVVVKRPVSENFSPICGVFLSDGSACRRQPAQGRKRCNEHKDMRISGSIPESAMCKPGIMQPRASPEKFVVSKSCDTICGVNLGHELYCTRQPARGRVRCEEHKGLRLNGLVPMLAAEDKSHVSDKGLKFSSYNASTCGAALHDGSLCRRQPVEGNKRCWQHKGMRAGSSFSGLGSGITFLSCGVTLQNGSTCMRTPAYGRKRCEQHKGRRV</sequence>
<dbReference type="PANTHER" id="PTHR35133">
    <property type="entry name" value="PROTEIN EFFECTOR OF TRANSCRIPTION 2-RELATED"/>
    <property type="match status" value="1"/>
</dbReference>
<gene>
    <name evidence="1" type="ORF">FH972_003108</name>
</gene>
<accession>A0A5N6QJL1</accession>
<dbReference type="Pfam" id="PF19239">
    <property type="entry name" value="GIY_YIG_domain"/>
    <property type="match status" value="1"/>
</dbReference>
<proteinExistence type="predicted"/>